<dbReference type="Proteomes" id="UP000186040">
    <property type="component" value="Unassembled WGS sequence"/>
</dbReference>
<feature type="domain" description="HTH luxR-type" evidence="2">
    <location>
        <begin position="796"/>
        <end position="861"/>
    </location>
</feature>
<evidence type="ECO:0000313" key="3">
    <source>
        <dbReference type="EMBL" id="OLR94471.1"/>
    </source>
</evidence>
<dbReference type="Pfam" id="PF25873">
    <property type="entry name" value="WHD_MalT"/>
    <property type="match status" value="1"/>
</dbReference>
<dbReference type="SUPFAM" id="SSF52540">
    <property type="entry name" value="P-loop containing nucleoside triphosphate hydrolases"/>
    <property type="match status" value="1"/>
</dbReference>
<dbReference type="InterPro" id="IPR016032">
    <property type="entry name" value="Sig_transdc_resp-reg_C-effctor"/>
</dbReference>
<feature type="region of interest" description="Disordered" evidence="1">
    <location>
        <begin position="1"/>
        <end position="44"/>
    </location>
</feature>
<feature type="compositionally biased region" description="Basic and acidic residues" evidence="1">
    <location>
        <begin position="29"/>
        <end position="39"/>
    </location>
</feature>
<accession>A0A1Q9LR54</accession>
<dbReference type="GO" id="GO:0006355">
    <property type="term" value="P:regulation of DNA-templated transcription"/>
    <property type="evidence" value="ECO:0007669"/>
    <property type="project" value="InterPro"/>
</dbReference>
<dbReference type="SMART" id="SM00421">
    <property type="entry name" value="HTH_LUXR"/>
    <property type="match status" value="1"/>
</dbReference>
<dbReference type="CDD" id="cd06170">
    <property type="entry name" value="LuxR_C_like"/>
    <property type="match status" value="1"/>
</dbReference>
<sequence>MLSGPPPAIACTSTTESGKAQKASASSRRPLEDRHRDEAAPDVGWPARPRLHRLFDQALLAPGSPAVVFVHGAAGSGKTAALAAWAARAPRANAGPVVLWASAGDDGDDLLATARAALDDARARSTGGGGVRAGARSQVVLVVDQVEGLRDPTVSQEVSTLLRSLPAGLRVVLSGRVRPPLHLARLRLEGHLREIDDTELRFTRAEARALLSAHRAQPTEAELDRLMEWTRGWAAGLVFTAARSTGPAHLTGARALRATGLDHYLDEEVLAYWSARERRLLELTSICEVVTAELATAVTGMADAAALLHRIRAADALVVETEDGYRLHPILRDHLHNALSATSPGNIADLHRAAAAHLLDHGAALRAAEHALHARETALATGIVTEEGLREVLQGGGHRMLTVTSALPEAARRTRSVGATAALAALDDGDVVAADRILATLSPGGDSGSDALLGLVSLYRSRFGGEPDRVWPLPDDQQTGALGFAIRLHSAVAELWAGRPESARQRLDHLVESGRDRPPPWLTVQAHAHLGAAALLTGSPTDAAAHAERATSLAAAHGWTSRWPAALAAVVAGAVAFLRGNTDRAAALIAPAVPVLVRRAETTLSCTAHWLDALVRFDSAAQPRAVAERAHRWWARHRGTPISRPVVAMAAPGLVRIMLQVGEPGWAADLVRDTEPILTGWAEHSVLRALVQLHHGRVARARGLLVAVLEQTSHPVVPTTLVDAWVLEALLADRAGDRARAHTALLVALRHAAPMAAPRPILAAGPAVRGVLVRGLGRFGEHEAFVEGVLTRLAPLPGAGSPLTGRELQLLARLPSMATIAEIAEAEFVSTNTVKTHLRGIYRKLAVRHRRDAVLVARRLGLL</sequence>
<evidence type="ECO:0000313" key="4">
    <source>
        <dbReference type="Proteomes" id="UP000186040"/>
    </source>
</evidence>
<dbReference type="InterPro" id="IPR036388">
    <property type="entry name" value="WH-like_DNA-bd_sf"/>
</dbReference>
<dbReference type="Gene3D" id="1.10.10.10">
    <property type="entry name" value="Winged helix-like DNA-binding domain superfamily/Winged helix DNA-binding domain"/>
    <property type="match status" value="1"/>
</dbReference>
<evidence type="ECO:0000256" key="1">
    <source>
        <dbReference type="SAM" id="MobiDB-lite"/>
    </source>
</evidence>
<keyword evidence="4" id="KW-1185">Reference proteome</keyword>
<dbReference type="Pfam" id="PF00196">
    <property type="entry name" value="GerE"/>
    <property type="match status" value="1"/>
</dbReference>
<dbReference type="InterPro" id="IPR000792">
    <property type="entry name" value="Tscrpt_reg_LuxR_C"/>
</dbReference>
<proteinExistence type="predicted"/>
<dbReference type="InterPro" id="IPR027417">
    <property type="entry name" value="P-loop_NTPase"/>
</dbReference>
<dbReference type="Gene3D" id="3.40.50.300">
    <property type="entry name" value="P-loop containing nucleotide triphosphate hydrolases"/>
    <property type="match status" value="1"/>
</dbReference>
<dbReference type="GO" id="GO:0003677">
    <property type="term" value="F:DNA binding"/>
    <property type="evidence" value="ECO:0007669"/>
    <property type="project" value="InterPro"/>
</dbReference>
<protein>
    <recommendedName>
        <fullName evidence="2">HTH luxR-type domain-containing protein</fullName>
    </recommendedName>
</protein>
<dbReference type="InterPro" id="IPR011990">
    <property type="entry name" value="TPR-like_helical_dom_sf"/>
</dbReference>
<dbReference type="SUPFAM" id="SSF46894">
    <property type="entry name" value="C-terminal effector domain of the bipartite response regulators"/>
    <property type="match status" value="1"/>
</dbReference>
<comment type="caution">
    <text evidence="3">The sequence shown here is derived from an EMBL/GenBank/DDBJ whole genome shotgun (WGS) entry which is preliminary data.</text>
</comment>
<dbReference type="Gene3D" id="1.25.40.10">
    <property type="entry name" value="Tetratricopeptide repeat domain"/>
    <property type="match status" value="1"/>
</dbReference>
<dbReference type="STRING" id="1193682.BJP25_12020"/>
<evidence type="ECO:0000259" key="2">
    <source>
        <dbReference type="PROSITE" id="PS50043"/>
    </source>
</evidence>
<name>A0A1Q9LR54_9PSEU</name>
<gene>
    <name evidence="3" type="ORF">BJP25_12020</name>
</gene>
<reference evidence="3 4" key="1">
    <citation type="submission" date="2016-10" db="EMBL/GenBank/DDBJ databases">
        <title>The Draft Genome Sequence of Actinokineospora bangkokensis 44EHWT reveals the biosynthetic pathway of antifungal compounds Thailandins with unusual extender unit butylmalonyl-CoA.</title>
        <authorList>
            <person name="Greule A."/>
            <person name="Intra B."/>
            <person name="Flemming S."/>
            <person name="Rommel M.G."/>
            <person name="Panbangred W."/>
            <person name="Bechthold A."/>
        </authorList>
    </citation>
    <scope>NUCLEOTIDE SEQUENCE [LARGE SCALE GENOMIC DNA]</scope>
    <source>
        <strain evidence="3 4">44EHW</strain>
    </source>
</reference>
<dbReference type="InterPro" id="IPR059106">
    <property type="entry name" value="WHD_MalT"/>
</dbReference>
<dbReference type="InterPro" id="IPR003593">
    <property type="entry name" value="AAA+_ATPase"/>
</dbReference>
<dbReference type="PROSITE" id="PS50043">
    <property type="entry name" value="HTH_LUXR_2"/>
    <property type="match status" value="1"/>
</dbReference>
<dbReference type="SMART" id="SM00382">
    <property type="entry name" value="AAA"/>
    <property type="match status" value="1"/>
</dbReference>
<dbReference type="AlphaFoldDB" id="A0A1Q9LR54"/>
<organism evidence="3 4">
    <name type="scientific">Actinokineospora bangkokensis</name>
    <dbReference type="NCBI Taxonomy" id="1193682"/>
    <lineage>
        <taxon>Bacteria</taxon>
        <taxon>Bacillati</taxon>
        <taxon>Actinomycetota</taxon>
        <taxon>Actinomycetes</taxon>
        <taxon>Pseudonocardiales</taxon>
        <taxon>Pseudonocardiaceae</taxon>
        <taxon>Actinokineospora</taxon>
    </lineage>
</organism>
<feature type="compositionally biased region" description="Polar residues" evidence="1">
    <location>
        <begin position="11"/>
        <end position="27"/>
    </location>
</feature>
<dbReference type="EMBL" id="MKQR01000007">
    <property type="protein sequence ID" value="OLR94471.1"/>
    <property type="molecule type" value="Genomic_DNA"/>
</dbReference>